<accession>A0A6N7IVH7</accession>
<dbReference type="GO" id="GO:0016491">
    <property type="term" value="F:oxidoreductase activity"/>
    <property type="evidence" value="ECO:0007669"/>
    <property type="project" value="UniProtKB-KW"/>
</dbReference>
<keyword evidence="1" id="KW-0004">4Fe-4S</keyword>
<dbReference type="GO" id="GO:0005886">
    <property type="term" value="C:plasma membrane"/>
    <property type="evidence" value="ECO:0007669"/>
    <property type="project" value="TreeGrafter"/>
</dbReference>
<dbReference type="PANTHER" id="PTHR43255:SF1">
    <property type="entry name" value="IRON-SULFUR-BINDING OXIDOREDUCTASE FADF-RELATED"/>
    <property type="match status" value="1"/>
</dbReference>
<dbReference type="OrthoDB" id="9794954at2"/>
<dbReference type="Pfam" id="PF02754">
    <property type="entry name" value="CCG"/>
    <property type="match status" value="1"/>
</dbReference>
<dbReference type="GO" id="GO:0051539">
    <property type="term" value="F:4 iron, 4 sulfur cluster binding"/>
    <property type="evidence" value="ECO:0007669"/>
    <property type="project" value="UniProtKB-KW"/>
</dbReference>
<organism evidence="7 8">
    <name type="scientific">Desulfofundulus thermobenzoicus</name>
    <dbReference type="NCBI Taxonomy" id="29376"/>
    <lineage>
        <taxon>Bacteria</taxon>
        <taxon>Bacillati</taxon>
        <taxon>Bacillota</taxon>
        <taxon>Clostridia</taxon>
        <taxon>Eubacteriales</taxon>
        <taxon>Peptococcaceae</taxon>
        <taxon>Desulfofundulus</taxon>
    </lineage>
</organism>
<keyword evidence="8" id="KW-1185">Reference proteome</keyword>
<evidence type="ECO:0000313" key="8">
    <source>
        <dbReference type="Proteomes" id="UP000441717"/>
    </source>
</evidence>
<dbReference type="AlphaFoldDB" id="A0A6N7IVH7"/>
<sequence length="401" mass="44552">MAITLNKDIVKKTINDLKEDVYRCSFDCFNCTIFSPEYLPACPAYERYGFYTYASRGRAGMIEAYLAGKIPMSQRIAEIMFSCSMCGACRVCCQQDWKDYNLEAFLAMREEIVEMGFAPAKLRDSLKSIQKYGNPYGVSGDKRGEWAEGSGVEKYSGQEYLLYVGDECSFDIVGQKMAKYVVKVLQKGGVSFGILGEKEISDGHEVKLSGESGLYEYLVEKNIEIFNEHGVKKVVTLSPHSYNAMKNDYPEYGAKFEVIHYTTILKDLIDGGLLKPVSTIKAKIAYHDPCYLGRFNDDYDVPREVLKKIPGIELVGLPRERDKSFCCGGGGANSYTDLLSGGNNAPSRIRIREIRDSGADIVAVACPVCAIMLDDAVKAESLEDKLAVKDIAELILSSINE</sequence>
<dbReference type="InterPro" id="IPR051460">
    <property type="entry name" value="HdrC_iron-sulfur_subunit"/>
</dbReference>
<name>A0A6N7IVH7_9FIRM</name>
<dbReference type="InterPro" id="IPR004017">
    <property type="entry name" value="Cys_rich_dom"/>
</dbReference>
<evidence type="ECO:0000259" key="6">
    <source>
        <dbReference type="Pfam" id="PF02754"/>
    </source>
</evidence>
<evidence type="ECO:0000256" key="1">
    <source>
        <dbReference type="ARBA" id="ARBA00022485"/>
    </source>
</evidence>
<dbReference type="EMBL" id="WHYR01000055">
    <property type="protein sequence ID" value="MQL53573.1"/>
    <property type="molecule type" value="Genomic_DNA"/>
</dbReference>
<dbReference type="RefSeq" id="WP_152948037.1">
    <property type="nucleotide sequence ID" value="NZ_WHYR01000055.1"/>
</dbReference>
<dbReference type="GO" id="GO:0046872">
    <property type="term" value="F:metal ion binding"/>
    <property type="evidence" value="ECO:0007669"/>
    <property type="project" value="UniProtKB-KW"/>
</dbReference>
<evidence type="ECO:0000313" key="7">
    <source>
        <dbReference type="EMBL" id="MQL53573.1"/>
    </source>
</evidence>
<keyword evidence="2" id="KW-0479">Metal-binding</keyword>
<evidence type="ECO:0000256" key="3">
    <source>
        <dbReference type="ARBA" id="ARBA00023002"/>
    </source>
</evidence>
<feature type="domain" description="Cysteine-rich" evidence="6">
    <location>
        <begin position="284"/>
        <end position="374"/>
    </location>
</feature>
<proteinExistence type="predicted"/>
<evidence type="ECO:0000256" key="5">
    <source>
        <dbReference type="ARBA" id="ARBA00023014"/>
    </source>
</evidence>
<evidence type="ECO:0000256" key="2">
    <source>
        <dbReference type="ARBA" id="ARBA00022723"/>
    </source>
</evidence>
<dbReference type="PANTHER" id="PTHR43255">
    <property type="entry name" value="IRON-SULFUR-BINDING OXIDOREDUCTASE FADF-RELATED-RELATED"/>
    <property type="match status" value="1"/>
</dbReference>
<protein>
    <submittedName>
        <fullName evidence="7">(Fe-S)-binding protein</fullName>
    </submittedName>
</protein>
<keyword evidence="3" id="KW-0560">Oxidoreductase</keyword>
<dbReference type="Proteomes" id="UP000441717">
    <property type="component" value="Unassembled WGS sequence"/>
</dbReference>
<keyword evidence="4" id="KW-0408">Iron</keyword>
<evidence type="ECO:0000256" key="4">
    <source>
        <dbReference type="ARBA" id="ARBA00023004"/>
    </source>
</evidence>
<comment type="caution">
    <text evidence="7">The sequence shown here is derived from an EMBL/GenBank/DDBJ whole genome shotgun (WGS) entry which is preliminary data.</text>
</comment>
<keyword evidence="5" id="KW-0411">Iron-sulfur</keyword>
<reference evidence="7 8" key="1">
    <citation type="submission" date="2019-10" db="EMBL/GenBank/DDBJ databases">
        <title>Comparative genomics of sulfur disproportionating microorganisms.</title>
        <authorList>
            <person name="Ward L.M."/>
            <person name="Bertran E."/>
            <person name="Johnston D."/>
        </authorList>
    </citation>
    <scope>NUCLEOTIDE SEQUENCE [LARGE SCALE GENOMIC DNA]</scope>
    <source>
        <strain evidence="7 8">DSM 14055</strain>
    </source>
</reference>
<gene>
    <name evidence="7" type="ORF">GFC01_15140</name>
</gene>